<gene>
    <name evidence="1" type="ORF">DOZ80_24685</name>
</gene>
<evidence type="ECO:0000313" key="2">
    <source>
        <dbReference type="Proteomes" id="UP000249493"/>
    </source>
</evidence>
<evidence type="ECO:0000313" key="1">
    <source>
        <dbReference type="EMBL" id="RAI65393.1"/>
    </source>
</evidence>
<dbReference type="EMBL" id="QLIN01000013">
    <property type="protein sequence ID" value="RAI65393.1"/>
    <property type="molecule type" value="Genomic_DNA"/>
</dbReference>
<dbReference type="Proteomes" id="UP000249493">
    <property type="component" value="Unassembled WGS sequence"/>
</dbReference>
<dbReference type="AlphaFoldDB" id="A0A327MSI5"/>
<organism evidence="1 2">
    <name type="scientific">Pseudomonas fluorescens</name>
    <dbReference type="NCBI Taxonomy" id="294"/>
    <lineage>
        <taxon>Bacteria</taxon>
        <taxon>Pseudomonadati</taxon>
        <taxon>Pseudomonadota</taxon>
        <taxon>Gammaproteobacteria</taxon>
        <taxon>Pseudomonadales</taxon>
        <taxon>Pseudomonadaceae</taxon>
        <taxon>Pseudomonas</taxon>
    </lineage>
</organism>
<proteinExistence type="predicted"/>
<name>A0A327MSI5_PSEFL</name>
<sequence length="59" mass="6657">MDVNEDMYCLIERGVLEIFASKLARTGVLRRMREHATFPVSPVVRSCNNANGLCPSFLK</sequence>
<reference evidence="1 2" key="1">
    <citation type="submission" date="2018-06" db="EMBL/GenBank/DDBJ databases">
        <authorList>
            <person name="Zhirakovskaya E."/>
        </authorList>
    </citation>
    <scope>NUCLEOTIDE SEQUENCE [LARGE SCALE GENOMIC DNA]</scope>
    <source>
        <strain evidence="1 2">LY3</strain>
    </source>
</reference>
<accession>A0A327MSI5</accession>
<comment type="caution">
    <text evidence="1">The sequence shown here is derived from an EMBL/GenBank/DDBJ whole genome shotgun (WGS) entry which is preliminary data.</text>
</comment>
<protein>
    <submittedName>
        <fullName evidence="1">Uncharacterized protein</fullName>
    </submittedName>
</protein>